<dbReference type="Proteomes" id="UP000215914">
    <property type="component" value="Unassembled WGS sequence"/>
</dbReference>
<organism evidence="1 2">
    <name type="scientific">Helianthus annuus</name>
    <name type="common">Common sunflower</name>
    <dbReference type="NCBI Taxonomy" id="4232"/>
    <lineage>
        <taxon>Eukaryota</taxon>
        <taxon>Viridiplantae</taxon>
        <taxon>Streptophyta</taxon>
        <taxon>Embryophyta</taxon>
        <taxon>Tracheophyta</taxon>
        <taxon>Spermatophyta</taxon>
        <taxon>Magnoliopsida</taxon>
        <taxon>eudicotyledons</taxon>
        <taxon>Gunneridae</taxon>
        <taxon>Pentapetalae</taxon>
        <taxon>asterids</taxon>
        <taxon>campanulids</taxon>
        <taxon>Asterales</taxon>
        <taxon>Asteraceae</taxon>
        <taxon>Asteroideae</taxon>
        <taxon>Heliantheae alliance</taxon>
        <taxon>Heliantheae</taxon>
        <taxon>Helianthus</taxon>
    </lineage>
</organism>
<evidence type="ECO:0000313" key="2">
    <source>
        <dbReference type="Proteomes" id="UP000215914"/>
    </source>
</evidence>
<dbReference type="Gramene" id="mRNA:HanXRQr2_Chr10g0463401">
    <property type="protein sequence ID" value="CDS:HanXRQr2_Chr10g0463401.1"/>
    <property type="gene ID" value="HanXRQr2_Chr10g0463401"/>
</dbReference>
<protein>
    <submittedName>
        <fullName evidence="1">Uncharacterized protein</fullName>
    </submittedName>
</protein>
<dbReference type="EMBL" id="MNCJ02000325">
    <property type="protein sequence ID" value="KAF5788382.1"/>
    <property type="molecule type" value="Genomic_DNA"/>
</dbReference>
<sequence length="105" mass="12303">MVKASIFVGEDYLRHISKHVNEIDGDPVNIHTYIYMYIGLGYIENPKNLRNPGNSKLPTFFFLKKITHVIYMFLRVLGQKNQKSAEGFFLKKKKNKFQQLSAFFV</sequence>
<name>A0A9K3I1M1_HELAN</name>
<comment type="caution">
    <text evidence="1">The sequence shown here is derived from an EMBL/GenBank/DDBJ whole genome shotgun (WGS) entry which is preliminary data.</text>
</comment>
<evidence type="ECO:0000313" key="1">
    <source>
        <dbReference type="EMBL" id="KAF5788382.1"/>
    </source>
</evidence>
<keyword evidence="2" id="KW-1185">Reference proteome</keyword>
<accession>A0A9K3I1M1</accession>
<gene>
    <name evidence="1" type="ORF">HanXRQr2_Chr10g0463401</name>
</gene>
<proteinExistence type="predicted"/>
<reference evidence="1" key="2">
    <citation type="submission" date="2020-06" db="EMBL/GenBank/DDBJ databases">
        <title>Helianthus annuus Genome sequencing and assembly Release 2.</title>
        <authorList>
            <person name="Gouzy J."/>
            <person name="Langlade N."/>
            <person name="Munos S."/>
        </authorList>
    </citation>
    <scope>NUCLEOTIDE SEQUENCE</scope>
    <source>
        <tissue evidence="1">Leaves</tissue>
    </source>
</reference>
<reference evidence="1" key="1">
    <citation type="journal article" date="2017" name="Nature">
        <title>The sunflower genome provides insights into oil metabolism, flowering and Asterid evolution.</title>
        <authorList>
            <person name="Badouin H."/>
            <person name="Gouzy J."/>
            <person name="Grassa C.J."/>
            <person name="Murat F."/>
            <person name="Staton S.E."/>
            <person name="Cottret L."/>
            <person name="Lelandais-Briere C."/>
            <person name="Owens G.L."/>
            <person name="Carrere S."/>
            <person name="Mayjonade B."/>
            <person name="Legrand L."/>
            <person name="Gill N."/>
            <person name="Kane N.C."/>
            <person name="Bowers J.E."/>
            <person name="Hubner S."/>
            <person name="Bellec A."/>
            <person name="Berard A."/>
            <person name="Berges H."/>
            <person name="Blanchet N."/>
            <person name="Boniface M.C."/>
            <person name="Brunel D."/>
            <person name="Catrice O."/>
            <person name="Chaidir N."/>
            <person name="Claudel C."/>
            <person name="Donnadieu C."/>
            <person name="Faraut T."/>
            <person name="Fievet G."/>
            <person name="Helmstetter N."/>
            <person name="King M."/>
            <person name="Knapp S.J."/>
            <person name="Lai Z."/>
            <person name="Le Paslier M.C."/>
            <person name="Lippi Y."/>
            <person name="Lorenzon L."/>
            <person name="Mandel J.R."/>
            <person name="Marage G."/>
            <person name="Marchand G."/>
            <person name="Marquand E."/>
            <person name="Bret-Mestries E."/>
            <person name="Morien E."/>
            <person name="Nambeesan S."/>
            <person name="Nguyen T."/>
            <person name="Pegot-Espagnet P."/>
            <person name="Pouilly N."/>
            <person name="Raftis F."/>
            <person name="Sallet E."/>
            <person name="Schiex T."/>
            <person name="Thomas J."/>
            <person name="Vandecasteele C."/>
            <person name="Vares D."/>
            <person name="Vear F."/>
            <person name="Vautrin S."/>
            <person name="Crespi M."/>
            <person name="Mangin B."/>
            <person name="Burke J.M."/>
            <person name="Salse J."/>
            <person name="Munos S."/>
            <person name="Vincourt P."/>
            <person name="Rieseberg L.H."/>
            <person name="Langlade N.B."/>
        </authorList>
    </citation>
    <scope>NUCLEOTIDE SEQUENCE</scope>
    <source>
        <tissue evidence="1">Leaves</tissue>
    </source>
</reference>
<dbReference type="AlphaFoldDB" id="A0A9K3I1M1"/>